<dbReference type="GO" id="GO:0005886">
    <property type="term" value="C:plasma membrane"/>
    <property type="evidence" value="ECO:0007669"/>
    <property type="project" value="UniProtKB-SubCell"/>
</dbReference>
<accession>C7NB38</accession>
<organism evidence="9 10">
    <name type="scientific">Leptotrichia buccalis (strain ATCC 14201 / DSM 1135 / JCM 12969 / NCTC 10249 / C-1013-b)</name>
    <dbReference type="NCBI Taxonomy" id="523794"/>
    <lineage>
        <taxon>Bacteria</taxon>
        <taxon>Fusobacteriati</taxon>
        <taxon>Fusobacteriota</taxon>
        <taxon>Fusobacteriia</taxon>
        <taxon>Fusobacteriales</taxon>
        <taxon>Leptotrichiaceae</taxon>
        <taxon>Leptotrichia</taxon>
    </lineage>
</organism>
<dbReference type="Proteomes" id="UP000001910">
    <property type="component" value="Chromosome"/>
</dbReference>
<keyword evidence="2 7" id="KW-0813">Transport</keyword>
<dbReference type="CDD" id="cd06261">
    <property type="entry name" value="TM_PBP2"/>
    <property type="match status" value="1"/>
</dbReference>
<dbReference type="HOGENOM" id="CLU_016047_0_2_0"/>
<evidence type="ECO:0000256" key="7">
    <source>
        <dbReference type="RuleBase" id="RU363032"/>
    </source>
</evidence>
<dbReference type="InterPro" id="IPR000515">
    <property type="entry name" value="MetI-like"/>
</dbReference>
<evidence type="ECO:0000256" key="6">
    <source>
        <dbReference type="ARBA" id="ARBA00023136"/>
    </source>
</evidence>
<comment type="subcellular location">
    <subcellularLocation>
        <location evidence="1 7">Cell membrane</location>
        <topology evidence="1 7">Multi-pass membrane protein</topology>
    </subcellularLocation>
</comment>
<dbReference type="STRING" id="523794.Lebu_1495"/>
<feature type="transmembrane region" description="Helical" evidence="7">
    <location>
        <begin position="272"/>
        <end position="292"/>
    </location>
</feature>
<evidence type="ECO:0000256" key="2">
    <source>
        <dbReference type="ARBA" id="ARBA00022448"/>
    </source>
</evidence>
<keyword evidence="3" id="KW-1003">Cell membrane</keyword>
<sequence length="301" mass="34144">MKATKSKYLKNKKALDFSWGLFMIAPTMIGLFLLNIFPIFQTFYLSLTKTGTFGKSRFIGFQNYIDIFKDKMVMQSFANTFTYTIIVVPLGVFLSLVIAVLLNSKIKGKTIYRTLFFLPVVSAPAAVAMVWRWLFNSKFGLVNNMISSIGLKGPDWLLQPSTAMFAIIVVGIWSMIGYNMIILLAGLQEISPTFYEAAEIDGAGPVRQFFSITLPLVTPTLFFVVITTFIGSLQVFDVIYMMIDKKNEALPGVQSVVMLFYRYSFERNMKGYGSAIIVLLFLVILVITFIQLKLQKKWVHY</sequence>
<dbReference type="PROSITE" id="PS50928">
    <property type="entry name" value="ABC_TM1"/>
    <property type="match status" value="1"/>
</dbReference>
<comment type="similarity">
    <text evidence="7">Belongs to the binding-protein-dependent transport system permease family.</text>
</comment>
<keyword evidence="5 7" id="KW-1133">Transmembrane helix</keyword>
<gene>
    <name evidence="9" type="ordered locus">Lebu_1495</name>
</gene>
<dbReference type="KEGG" id="lba:Lebu_1495"/>
<proteinExistence type="inferred from homology"/>
<protein>
    <submittedName>
        <fullName evidence="9">Binding-protein-dependent transport systems inner membrane component</fullName>
    </submittedName>
</protein>
<keyword evidence="10" id="KW-1185">Reference proteome</keyword>
<name>C7NB38_LEPBD</name>
<dbReference type="Pfam" id="PF00528">
    <property type="entry name" value="BPD_transp_1"/>
    <property type="match status" value="1"/>
</dbReference>
<keyword evidence="4 7" id="KW-0812">Transmembrane</keyword>
<evidence type="ECO:0000313" key="9">
    <source>
        <dbReference type="EMBL" id="ACV39369.1"/>
    </source>
</evidence>
<dbReference type="PANTHER" id="PTHR30193:SF37">
    <property type="entry name" value="INNER MEMBRANE ABC TRANSPORTER PERMEASE PROTEIN YCJO"/>
    <property type="match status" value="1"/>
</dbReference>
<evidence type="ECO:0000256" key="4">
    <source>
        <dbReference type="ARBA" id="ARBA00022692"/>
    </source>
</evidence>
<dbReference type="Gene3D" id="1.10.3720.10">
    <property type="entry name" value="MetI-like"/>
    <property type="match status" value="1"/>
</dbReference>
<feature type="transmembrane region" description="Helical" evidence="7">
    <location>
        <begin position="21"/>
        <end position="40"/>
    </location>
</feature>
<feature type="transmembrane region" description="Helical" evidence="7">
    <location>
        <begin position="81"/>
        <end position="102"/>
    </location>
</feature>
<dbReference type="AlphaFoldDB" id="C7NB38"/>
<dbReference type="PANTHER" id="PTHR30193">
    <property type="entry name" value="ABC TRANSPORTER PERMEASE PROTEIN"/>
    <property type="match status" value="1"/>
</dbReference>
<dbReference type="InterPro" id="IPR035906">
    <property type="entry name" value="MetI-like_sf"/>
</dbReference>
<evidence type="ECO:0000256" key="5">
    <source>
        <dbReference type="ARBA" id="ARBA00022989"/>
    </source>
</evidence>
<dbReference type="eggNOG" id="COG1175">
    <property type="taxonomic scope" value="Bacteria"/>
</dbReference>
<keyword evidence="6 7" id="KW-0472">Membrane</keyword>
<evidence type="ECO:0000256" key="3">
    <source>
        <dbReference type="ARBA" id="ARBA00022475"/>
    </source>
</evidence>
<dbReference type="GO" id="GO:0055085">
    <property type="term" value="P:transmembrane transport"/>
    <property type="evidence" value="ECO:0007669"/>
    <property type="project" value="InterPro"/>
</dbReference>
<dbReference type="InterPro" id="IPR051393">
    <property type="entry name" value="ABC_transporter_permease"/>
</dbReference>
<dbReference type="SUPFAM" id="SSF161098">
    <property type="entry name" value="MetI-like"/>
    <property type="match status" value="1"/>
</dbReference>
<evidence type="ECO:0000259" key="8">
    <source>
        <dbReference type="PROSITE" id="PS50928"/>
    </source>
</evidence>
<feature type="domain" description="ABC transmembrane type-1" evidence="8">
    <location>
        <begin position="77"/>
        <end position="291"/>
    </location>
</feature>
<dbReference type="EMBL" id="CP001685">
    <property type="protein sequence ID" value="ACV39369.1"/>
    <property type="molecule type" value="Genomic_DNA"/>
</dbReference>
<reference evidence="9 10" key="1">
    <citation type="journal article" date="2009" name="Stand. Genomic Sci.">
        <title>Complete genome sequence of Leptotrichia buccalis type strain (C-1013-b).</title>
        <authorList>
            <person name="Ivanova N."/>
            <person name="Gronow S."/>
            <person name="Lapidus A."/>
            <person name="Copeland A."/>
            <person name="Glavina Del Rio T."/>
            <person name="Nolan M."/>
            <person name="Lucas S."/>
            <person name="Chen F."/>
            <person name="Tice H."/>
            <person name="Cheng J.F."/>
            <person name="Saunders E."/>
            <person name="Bruce D."/>
            <person name="Goodwin L."/>
            <person name="Brettin T."/>
            <person name="Detter J.C."/>
            <person name="Han C."/>
            <person name="Pitluck S."/>
            <person name="Mikhailova N."/>
            <person name="Pati A."/>
            <person name="Mavrommatis K."/>
            <person name="Chen A."/>
            <person name="Palaniappan K."/>
            <person name="Land M."/>
            <person name="Hauser L."/>
            <person name="Chang Y.J."/>
            <person name="Jeffries C.D."/>
            <person name="Chain P."/>
            <person name="Rohde C."/>
            <person name="Goker M."/>
            <person name="Bristow J."/>
            <person name="Eisen J.A."/>
            <person name="Markowitz V."/>
            <person name="Hugenholtz P."/>
            <person name="Kyrpides N.C."/>
            <person name="Klenk H.P."/>
        </authorList>
    </citation>
    <scope>NUCLEOTIDE SEQUENCE [LARGE SCALE GENOMIC DNA]</scope>
    <source>
        <strain evidence="10">ATCC 14201 / DSM 1135 / JCM 12969 / NCTC 10249 / C-1013-b</strain>
    </source>
</reference>
<dbReference type="RefSeq" id="WP_015769710.1">
    <property type="nucleotide sequence ID" value="NC_013192.1"/>
</dbReference>
<feature type="transmembrane region" description="Helical" evidence="7">
    <location>
        <begin position="114"/>
        <end position="135"/>
    </location>
</feature>
<evidence type="ECO:0000313" key="10">
    <source>
        <dbReference type="Proteomes" id="UP000001910"/>
    </source>
</evidence>
<feature type="transmembrane region" description="Helical" evidence="7">
    <location>
        <begin position="163"/>
        <end position="187"/>
    </location>
</feature>
<evidence type="ECO:0000256" key="1">
    <source>
        <dbReference type="ARBA" id="ARBA00004651"/>
    </source>
</evidence>